<protein>
    <submittedName>
        <fullName evidence="3">Uncharacterized protein YndB with AHSA1/START domain</fullName>
    </submittedName>
</protein>
<name>A0A841AIA1_9MICO</name>
<dbReference type="SUPFAM" id="SSF55961">
    <property type="entry name" value="Bet v1-like"/>
    <property type="match status" value="1"/>
</dbReference>
<dbReference type="InterPro" id="IPR013538">
    <property type="entry name" value="ASHA1/2-like_C"/>
</dbReference>
<dbReference type="Pfam" id="PF08327">
    <property type="entry name" value="AHSA1"/>
    <property type="match status" value="1"/>
</dbReference>
<accession>A0A841AIA1</accession>
<evidence type="ECO:0000259" key="2">
    <source>
        <dbReference type="Pfam" id="PF08327"/>
    </source>
</evidence>
<gene>
    <name evidence="3" type="ORF">HD599_000045</name>
</gene>
<dbReference type="AlphaFoldDB" id="A0A841AIA1"/>
<dbReference type="RefSeq" id="WP_184232536.1">
    <property type="nucleotide sequence ID" value="NZ_JACHMJ010000001.1"/>
</dbReference>
<organism evidence="3 4">
    <name type="scientific">Conyzicola lurida</name>
    <dbReference type="NCBI Taxonomy" id="1172621"/>
    <lineage>
        <taxon>Bacteria</taxon>
        <taxon>Bacillati</taxon>
        <taxon>Actinomycetota</taxon>
        <taxon>Actinomycetes</taxon>
        <taxon>Micrococcales</taxon>
        <taxon>Microbacteriaceae</taxon>
        <taxon>Conyzicola</taxon>
    </lineage>
</organism>
<comment type="similarity">
    <text evidence="1">Belongs to the AHA1 family.</text>
</comment>
<feature type="domain" description="Activator of Hsp90 ATPase homologue 1/2-like C-terminal" evidence="2">
    <location>
        <begin position="28"/>
        <end position="141"/>
    </location>
</feature>
<reference evidence="3 4" key="1">
    <citation type="submission" date="2020-08" db="EMBL/GenBank/DDBJ databases">
        <title>Sequencing the genomes of 1000 actinobacteria strains.</title>
        <authorList>
            <person name="Klenk H.-P."/>
        </authorList>
    </citation>
    <scope>NUCLEOTIDE SEQUENCE [LARGE SCALE GENOMIC DNA]</scope>
    <source>
        <strain evidence="3 4">DSM 105784</strain>
    </source>
</reference>
<dbReference type="Proteomes" id="UP000536685">
    <property type="component" value="Unassembled WGS sequence"/>
</dbReference>
<proteinExistence type="inferred from homology"/>
<sequence>MTGILGEILTLDDNAPGTGTVRMHDRFDTSIEDLWSAMTEPDRVARWIGRIDGDLRVGGSFSARLTSHWEGTARVDVCEPHTHLVVTMRPGEEDETVFEARLTAADGATDLLVEERGLPLETISAHGAGWQAHLEDLAAHIAGRDPVPWVDRWGELAPTYEAMSAEVRATR</sequence>
<dbReference type="Gene3D" id="3.30.530.20">
    <property type="match status" value="1"/>
</dbReference>
<dbReference type="InterPro" id="IPR023393">
    <property type="entry name" value="START-like_dom_sf"/>
</dbReference>
<evidence type="ECO:0000313" key="3">
    <source>
        <dbReference type="EMBL" id="MBB5841722.1"/>
    </source>
</evidence>
<comment type="caution">
    <text evidence="3">The sequence shown here is derived from an EMBL/GenBank/DDBJ whole genome shotgun (WGS) entry which is preliminary data.</text>
</comment>
<evidence type="ECO:0000256" key="1">
    <source>
        <dbReference type="ARBA" id="ARBA00006817"/>
    </source>
</evidence>
<evidence type="ECO:0000313" key="4">
    <source>
        <dbReference type="Proteomes" id="UP000536685"/>
    </source>
</evidence>
<keyword evidence="4" id="KW-1185">Reference proteome</keyword>
<dbReference type="EMBL" id="JACHMJ010000001">
    <property type="protein sequence ID" value="MBB5841722.1"/>
    <property type="molecule type" value="Genomic_DNA"/>
</dbReference>